<reference evidence="2" key="2">
    <citation type="submission" date="2020-09" db="EMBL/GenBank/DDBJ databases">
        <authorList>
            <person name="Sun Q."/>
            <person name="Ohkuma M."/>
        </authorList>
    </citation>
    <scope>NUCLEOTIDE SEQUENCE</scope>
    <source>
        <strain evidence="2">JCM 4234</strain>
    </source>
</reference>
<feature type="compositionally biased region" description="Low complexity" evidence="1">
    <location>
        <begin position="671"/>
        <end position="692"/>
    </location>
</feature>
<keyword evidence="3" id="KW-1185">Reference proteome</keyword>
<accession>A0A918LHX8</accession>
<feature type="compositionally biased region" description="Gly residues" evidence="1">
    <location>
        <begin position="554"/>
        <end position="563"/>
    </location>
</feature>
<reference evidence="2" key="1">
    <citation type="journal article" date="2014" name="Int. J. Syst. Evol. Microbiol.">
        <title>Complete genome sequence of Corynebacterium casei LMG S-19264T (=DSM 44701T), isolated from a smear-ripened cheese.</title>
        <authorList>
            <consortium name="US DOE Joint Genome Institute (JGI-PGF)"/>
            <person name="Walter F."/>
            <person name="Albersmeier A."/>
            <person name="Kalinowski J."/>
            <person name="Ruckert C."/>
        </authorList>
    </citation>
    <scope>NUCLEOTIDE SEQUENCE</scope>
    <source>
        <strain evidence="2">JCM 4234</strain>
    </source>
</reference>
<dbReference type="EMBL" id="BMSL01000017">
    <property type="protein sequence ID" value="GGS53465.1"/>
    <property type="molecule type" value="Genomic_DNA"/>
</dbReference>
<organism evidence="2 3">
    <name type="scientific">Streptomyces griseoviridis</name>
    <dbReference type="NCBI Taxonomy" id="45398"/>
    <lineage>
        <taxon>Bacteria</taxon>
        <taxon>Bacillati</taxon>
        <taxon>Actinomycetota</taxon>
        <taxon>Actinomycetes</taxon>
        <taxon>Kitasatosporales</taxon>
        <taxon>Streptomycetaceae</taxon>
        <taxon>Streptomyces</taxon>
    </lineage>
</organism>
<proteinExistence type="predicted"/>
<comment type="caution">
    <text evidence="2">The sequence shown here is derived from an EMBL/GenBank/DDBJ whole genome shotgun (WGS) entry which is preliminary data.</text>
</comment>
<evidence type="ECO:0000313" key="2">
    <source>
        <dbReference type="EMBL" id="GGS53465.1"/>
    </source>
</evidence>
<dbReference type="Proteomes" id="UP000653493">
    <property type="component" value="Unassembled WGS sequence"/>
</dbReference>
<dbReference type="AlphaFoldDB" id="A0A918LHX8"/>
<feature type="compositionally biased region" description="Low complexity" evidence="1">
    <location>
        <begin position="583"/>
        <end position="593"/>
    </location>
</feature>
<sequence length="983" mass="100579">MKRWSSARTHRRKGAGPGADGAGPPPSAVPLVEDVDGLLLLRSAEDDSLSLAGLAEVARAVGVEPDTVTVLVGTPDDGPSGHGVWTRLGTLLDSLRDKGTRQVRLVMPGAGDGRAERASVARRIADAWQLDVIAPDGPVLITPGGTLFVDGGSPAAGAWWHFPPGDRPRKLGPRAPAPGWQAALGRLPARTDGGCLVEQIPTGVLIRPAQSPRPDPLHLCFAIPMDAVRPTVVVGVPRAEDVSADEVAAVLGALPAAQRAAARLAPGGRRDVLRLAQSVADMLAAEVEVLTGVPLLPEPPDGQTGVRPTVVGSDGKPGWQPFVGAVACRPAGPDGQPPPPRVVEGLPLPLGRPGKGTVPLTERWNATATRAGLVVWDRGGPPPPLAELAVDPDTCTVELGLPGQPVDDSILPALTRLLIAFGPRAAARVTLLVRGRLLGDESGLRRLAAQHAIPGIRYVTSPGARGAARRDGATPRTAPVGYGESGPRTGPAPAVRAPSAKPETRPGDSAGAGGRVHAGTPDHDASERAGAPPRTRGTAPSHEVLRDVLSGTGSRPGTGGGDGLYPRVAPSTASPGGAERDPAPASRPRTTAALDAAGHRPAGPPETGPRPSDPEEERPRHEPAGRTAGPSAPAPRPDGDEASGRTGPERPPAGPPAGPAVPSRRTDAEEPPAGASSSGPGATGTATVPSGPDITATPRPGGPEVSGETSPAAPSEQPAPRPARTPAGTAPALLPGHVSSDGERTALRDLVTDWERHAAAVARVLTRMPALRGQQMEAARADLVAAHVYLTTTEGPLSHRELLRDLRAGEGRLSAYAACLASALRRLPSYRGVALRGAAAEGGGEPPEAGRLLQDPGPVSALAATGALPGEPAVAYAVWSVTGRKVRQLLDRADGAQECPDEIVFAPGSGFRVLGTRDVAGSTTVLLRELPPTTTAYVDEVAELSQLDRKALSRLEEALAGPLPVERDQTWPERCTGHVGAEA</sequence>
<name>A0A918LHX8_STRGD</name>
<feature type="region of interest" description="Disordered" evidence="1">
    <location>
        <begin position="462"/>
        <end position="741"/>
    </location>
</feature>
<dbReference type="Gene3D" id="3.90.176.10">
    <property type="entry name" value="Toxin ADP-ribosyltransferase, Chain A, domain 1"/>
    <property type="match status" value="1"/>
</dbReference>
<feature type="compositionally biased region" description="Low complexity" evidence="1">
    <location>
        <begin position="724"/>
        <end position="736"/>
    </location>
</feature>
<protein>
    <recommendedName>
        <fullName evidence="4">NAD(+)--protein-arginine ADP-ribosyltransferase</fullName>
    </recommendedName>
</protein>
<feature type="region of interest" description="Disordered" evidence="1">
    <location>
        <begin position="1"/>
        <end position="29"/>
    </location>
</feature>
<evidence type="ECO:0008006" key="4">
    <source>
        <dbReference type="Google" id="ProtNLM"/>
    </source>
</evidence>
<evidence type="ECO:0000256" key="1">
    <source>
        <dbReference type="SAM" id="MobiDB-lite"/>
    </source>
</evidence>
<evidence type="ECO:0000313" key="3">
    <source>
        <dbReference type="Proteomes" id="UP000653493"/>
    </source>
</evidence>
<gene>
    <name evidence="2" type="ORF">GCM10010238_48630</name>
</gene>
<feature type="compositionally biased region" description="Pro residues" evidence="1">
    <location>
        <begin position="649"/>
        <end position="659"/>
    </location>
</feature>
<feature type="compositionally biased region" description="Basic residues" evidence="1">
    <location>
        <begin position="1"/>
        <end position="14"/>
    </location>
</feature>